<feature type="region of interest" description="Disordered" evidence="1">
    <location>
        <begin position="351"/>
        <end position="426"/>
    </location>
</feature>
<dbReference type="EMBL" id="JAJSPL020000005">
    <property type="protein sequence ID" value="KAK7746934.1"/>
    <property type="molecule type" value="Genomic_DNA"/>
</dbReference>
<proteinExistence type="predicted"/>
<evidence type="ECO:0000256" key="1">
    <source>
        <dbReference type="SAM" id="MobiDB-lite"/>
    </source>
</evidence>
<gene>
    <name evidence="2" type="ORF">SLS53_002122</name>
</gene>
<sequence length="618" mass="67197">MAEFGTRLWSFDVSSNKLDDIFMNDLTNFSLPTRSIIKIRAPRHFDVEGKIRPLVDDCGNPVGDYYFIDESAWSATFTCPDRYLADTPVYSAQYADGADTERTSRLRTRSNGRGRPRGDSAAEITRVLAGGAGEPIPDPPHLRYSPHWPPREVGATHLHLNDLKISAPALERLLRLSPGFIEHFECDGPVCLTNEPLELGRKAPWLSKSAFLRGVPGLAYLFRPVISSNLRVLKIHHSLVTNVPTVVSHDGDVLAKFWLAETILREKVDLAHPQTYVPDMNPRLYSLTLCMIPRYSTGVVTERLVNFLKLAAKQEQMIEKVKATMPPRGPPVLEGLRHICLEFEPDTDDELVSLENDDDDDDGPNAGALLSQGPEAFSFFGESAWDAPSSPANSKPTARRGPAAPAHTNPPAPSPTPEDLSSCYPFSRSEGEHVTISHEVAGAHGRGQALTLPVWVGPGTVRPANAPAVNEYMRALSRDPASSASGGVVAATPCHVAAGVPAGELIFRRAWDMMMLLSPATTASTAIIGGGGGGGGGGGVVEKTITPPGRAALRSGVMRDVLVEIKGFRRRAGGVYGQMEAERRERGGVWVEGEHEYWRGKLTVEVPQGRAQSSEYWR</sequence>
<feature type="compositionally biased region" description="Basic residues" evidence="1">
    <location>
        <begin position="105"/>
        <end position="115"/>
    </location>
</feature>
<feature type="region of interest" description="Disordered" evidence="1">
    <location>
        <begin position="95"/>
        <end position="119"/>
    </location>
</feature>
<dbReference type="Proteomes" id="UP001320245">
    <property type="component" value="Unassembled WGS sequence"/>
</dbReference>
<accession>A0AAN9UEU5</accession>
<name>A0AAN9UEU5_9PEZI</name>
<protein>
    <submittedName>
        <fullName evidence="2">Uncharacterized protein</fullName>
    </submittedName>
</protein>
<evidence type="ECO:0000313" key="2">
    <source>
        <dbReference type="EMBL" id="KAK7746934.1"/>
    </source>
</evidence>
<comment type="caution">
    <text evidence="2">The sequence shown here is derived from an EMBL/GenBank/DDBJ whole genome shotgun (WGS) entry which is preliminary data.</text>
</comment>
<keyword evidence="3" id="KW-1185">Reference proteome</keyword>
<evidence type="ECO:0000313" key="3">
    <source>
        <dbReference type="Proteomes" id="UP001320245"/>
    </source>
</evidence>
<dbReference type="AlphaFoldDB" id="A0AAN9UEU5"/>
<feature type="compositionally biased region" description="Acidic residues" evidence="1">
    <location>
        <begin position="351"/>
        <end position="363"/>
    </location>
</feature>
<organism evidence="2 3">
    <name type="scientific">Cytospora paraplurivora</name>
    <dbReference type="NCBI Taxonomy" id="2898453"/>
    <lineage>
        <taxon>Eukaryota</taxon>
        <taxon>Fungi</taxon>
        <taxon>Dikarya</taxon>
        <taxon>Ascomycota</taxon>
        <taxon>Pezizomycotina</taxon>
        <taxon>Sordariomycetes</taxon>
        <taxon>Sordariomycetidae</taxon>
        <taxon>Diaporthales</taxon>
        <taxon>Cytosporaceae</taxon>
        <taxon>Cytospora</taxon>
    </lineage>
</organism>
<reference evidence="2 3" key="1">
    <citation type="journal article" date="2023" name="PLoS ONE">
        <title>Cytospora paraplurivora sp. nov. isolated from orchards with fruit tree decline syndrome in Ontario, Canada.</title>
        <authorList>
            <person name="Ilyukhin E."/>
            <person name="Nguyen H.D.T."/>
            <person name="Castle A.J."/>
            <person name="Ellouze W."/>
        </authorList>
    </citation>
    <scope>NUCLEOTIDE SEQUENCE [LARGE SCALE GENOMIC DNA]</scope>
    <source>
        <strain evidence="2 3">FDS-564</strain>
    </source>
</reference>